<gene>
    <name evidence="6" type="ORF">FHS92_003014</name>
</gene>
<dbReference type="InterPro" id="IPR018060">
    <property type="entry name" value="HTH_AraC"/>
</dbReference>
<dbReference type="Pfam" id="PF14525">
    <property type="entry name" value="AraC_binding_2"/>
    <property type="match status" value="1"/>
</dbReference>
<dbReference type="SUPFAM" id="SSF46689">
    <property type="entry name" value="Homeodomain-like"/>
    <property type="match status" value="1"/>
</dbReference>
<dbReference type="SMART" id="SM00342">
    <property type="entry name" value="HTH_ARAC"/>
    <property type="match status" value="1"/>
</dbReference>
<dbReference type="InterPro" id="IPR009057">
    <property type="entry name" value="Homeodomain-like_sf"/>
</dbReference>
<feature type="domain" description="HTH araC/xylS-type" evidence="5">
    <location>
        <begin position="210"/>
        <end position="311"/>
    </location>
</feature>
<proteinExistence type="predicted"/>
<dbReference type="SUPFAM" id="SSF51215">
    <property type="entry name" value="Regulatory protein AraC"/>
    <property type="match status" value="1"/>
</dbReference>
<evidence type="ECO:0000256" key="3">
    <source>
        <dbReference type="ARBA" id="ARBA00023159"/>
    </source>
</evidence>
<dbReference type="Proteomes" id="UP000552700">
    <property type="component" value="Unassembled WGS sequence"/>
</dbReference>
<dbReference type="GO" id="GO:0003700">
    <property type="term" value="F:DNA-binding transcription factor activity"/>
    <property type="evidence" value="ECO:0007669"/>
    <property type="project" value="InterPro"/>
</dbReference>
<evidence type="ECO:0000256" key="1">
    <source>
        <dbReference type="ARBA" id="ARBA00023015"/>
    </source>
</evidence>
<dbReference type="AlphaFoldDB" id="A0A841J2R8"/>
<evidence type="ECO:0000313" key="6">
    <source>
        <dbReference type="EMBL" id="MBB6125253.1"/>
    </source>
</evidence>
<dbReference type="Gene3D" id="1.10.10.60">
    <property type="entry name" value="Homeodomain-like"/>
    <property type="match status" value="1"/>
</dbReference>
<dbReference type="InterPro" id="IPR018062">
    <property type="entry name" value="HTH_AraC-typ_CS"/>
</dbReference>
<dbReference type="PANTHER" id="PTHR46796:SF6">
    <property type="entry name" value="ARAC SUBFAMILY"/>
    <property type="match status" value="1"/>
</dbReference>
<reference evidence="6 7" key="1">
    <citation type="submission" date="2020-08" db="EMBL/GenBank/DDBJ databases">
        <title>Genomic Encyclopedia of Type Strains, Phase IV (KMG-IV): sequencing the most valuable type-strain genomes for metagenomic binning, comparative biology and taxonomic classification.</title>
        <authorList>
            <person name="Goeker M."/>
        </authorList>
    </citation>
    <scope>NUCLEOTIDE SEQUENCE [LARGE SCALE GENOMIC DNA]</scope>
    <source>
        <strain evidence="6 7">DSM 102255</strain>
    </source>
</reference>
<protein>
    <submittedName>
        <fullName evidence="6">AraC-like DNA-binding protein</fullName>
    </submittedName>
</protein>
<keyword evidence="4" id="KW-0804">Transcription</keyword>
<dbReference type="PANTHER" id="PTHR46796">
    <property type="entry name" value="HTH-TYPE TRANSCRIPTIONAL ACTIVATOR RHAS-RELATED"/>
    <property type="match status" value="1"/>
</dbReference>
<dbReference type="RefSeq" id="WP_184081562.1">
    <property type="nucleotide sequence ID" value="NZ_JACIJP010000006.1"/>
</dbReference>
<name>A0A841J2R8_9SPHN</name>
<keyword evidence="2 6" id="KW-0238">DNA-binding</keyword>
<evidence type="ECO:0000256" key="2">
    <source>
        <dbReference type="ARBA" id="ARBA00023125"/>
    </source>
</evidence>
<evidence type="ECO:0000259" key="5">
    <source>
        <dbReference type="PROSITE" id="PS01124"/>
    </source>
</evidence>
<dbReference type="InterPro" id="IPR037923">
    <property type="entry name" value="HTH-like"/>
</dbReference>
<dbReference type="PROSITE" id="PS01124">
    <property type="entry name" value="HTH_ARAC_FAMILY_2"/>
    <property type="match status" value="1"/>
</dbReference>
<organism evidence="6 7">
    <name type="scientific">Sphingobium subterraneum</name>
    <dbReference type="NCBI Taxonomy" id="627688"/>
    <lineage>
        <taxon>Bacteria</taxon>
        <taxon>Pseudomonadati</taxon>
        <taxon>Pseudomonadota</taxon>
        <taxon>Alphaproteobacteria</taxon>
        <taxon>Sphingomonadales</taxon>
        <taxon>Sphingomonadaceae</taxon>
        <taxon>Sphingobium</taxon>
    </lineage>
</organism>
<accession>A0A841J2R8</accession>
<dbReference type="PROSITE" id="PS00041">
    <property type="entry name" value="HTH_ARAC_FAMILY_1"/>
    <property type="match status" value="1"/>
</dbReference>
<keyword evidence="1" id="KW-0805">Transcription regulation</keyword>
<dbReference type="InterPro" id="IPR035418">
    <property type="entry name" value="AraC-bd_2"/>
</dbReference>
<dbReference type="GO" id="GO:0043565">
    <property type="term" value="F:sequence-specific DNA binding"/>
    <property type="evidence" value="ECO:0007669"/>
    <property type="project" value="InterPro"/>
</dbReference>
<evidence type="ECO:0000256" key="4">
    <source>
        <dbReference type="ARBA" id="ARBA00023163"/>
    </source>
</evidence>
<dbReference type="InterPro" id="IPR050204">
    <property type="entry name" value="AraC_XylS_family_regulators"/>
</dbReference>
<dbReference type="Pfam" id="PF12833">
    <property type="entry name" value="HTH_18"/>
    <property type="match status" value="1"/>
</dbReference>
<dbReference type="EMBL" id="JACIJP010000006">
    <property type="protein sequence ID" value="MBB6125253.1"/>
    <property type="molecule type" value="Genomic_DNA"/>
</dbReference>
<keyword evidence="3" id="KW-0010">Activator</keyword>
<sequence>MSDKRIWATGSAPGAEMEYWRAATCEAVFDIEIKSFDENISLDASIVQQSLGPIRLSRISVGFGQVISRTPAAIRRSKLNQFELVHIMEGSAFLCQCGRETEINPGDCILVNGHEKYTLTTSPGSRNLSFHLPTGWLKQWLACPEEHAAIPIAGRKAWGRALVAAMEAIGDDVDENCSSLCADQIGGALALALAKREDRPISQHQLRHFHRLRQTLADLAHDNTLDAKKVAQMHGISVRYLHAIFSTAGTSYSHELLNIRLERAARMLRLAPFSDLSVAEIAWRCAFFDASHLTRHFRQRFGTTPGAFRTSSASLPVSSLGASRLGVA</sequence>
<evidence type="ECO:0000313" key="7">
    <source>
        <dbReference type="Proteomes" id="UP000552700"/>
    </source>
</evidence>
<comment type="caution">
    <text evidence="6">The sequence shown here is derived from an EMBL/GenBank/DDBJ whole genome shotgun (WGS) entry which is preliminary data.</text>
</comment>
<keyword evidence="7" id="KW-1185">Reference proteome</keyword>